<keyword evidence="3" id="KW-1185">Reference proteome</keyword>
<accession>A0ABS8VLS6</accession>
<organism evidence="2 3">
    <name type="scientific">Datura stramonium</name>
    <name type="common">Jimsonweed</name>
    <name type="synonym">Common thornapple</name>
    <dbReference type="NCBI Taxonomy" id="4076"/>
    <lineage>
        <taxon>Eukaryota</taxon>
        <taxon>Viridiplantae</taxon>
        <taxon>Streptophyta</taxon>
        <taxon>Embryophyta</taxon>
        <taxon>Tracheophyta</taxon>
        <taxon>Spermatophyta</taxon>
        <taxon>Magnoliopsida</taxon>
        <taxon>eudicotyledons</taxon>
        <taxon>Gunneridae</taxon>
        <taxon>Pentapetalae</taxon>
        <taxon>asterids</taxon>
        <taxon>lamiids</taxon>
        <taxon>Solanales</taxon>
        <taxon>Solanaceae</taxon>
        <taxon>Solanoideae</taxon>
        <taxon>Datureae</taxon>
        <taxon>Datura</taxon>
    </lineage>
</organism>
<evidence type="ECO:0000256" key="1">
    <source>
        <dbReference type="SAM" id="MobiDB-lite"/>
    </source>
</evidence>
<feature type="region of interest" description="Disordered" evidence="1">
    <location>
        <begin position="1"/>
        <end position="59"/>
    </location>
</feature>
<dbReference type="Proteomes" id="UP000823775">
    <property type="component" value="Unassembled WGS sequence"/>
</dbReference>
<evidence type="ECO:0000313" key="2">
    <source>
        <dbReference type="EMBL" id="MCE0480925.1"/>
    </source>
</evidence>
<evidence type="ECO:0000313" key="3">
    <source>
        <dbReference type="Proteomes" id="UP000823775"/>
    </source>
</evidence>
<dbReference type="EMBL" id="JACEIK010005197">
    <property type="protein sequence ID" value="MCE0480925.1"/>
    <property type="molecule type" value="Genomic_DNA"/>
</dbReference>
<comment type="caution">
    <text evidence="2">The sequence shown here is derived from an EMBL/GenBank/DDBJ whole genome shotgun (WGS) entry which is preliminary data.</text>
</comment>
<sequence>MKMIPPKNKLKVDVTQGNEDGEDDEDGEGDNEDEEDDKDGEGNNEDGKDLQVTLTPDISNDKPHRLVISLLAAIVTSRESMTASDAVLWLIETSWWLVANRPGAMERKVISRPRQR</sequence>
<reference evidence="2 3" key="1">
    <citation type="journal article" date="2021" name="BMC Genomics">
        <title>Datura genome reveals duplications of psychoactive alkaloid biosynthetic genes and high mutation rate following tissue culture.</title>
        <authorList>
            <person name="Rajewski A."/>
            <person name="Carter-House D."/>
            <person name="Stajich J."/>
            <person name="Litt A."/>
        </authorList>
    </citation>
    <scope>NUCLEOTIDE SEQUENCE [LARGE SCALE GENOMIC DNA]</scope>
    <source>
        <strain evidence="2">AR-01</strain>
    </source>
</reference>
<feature type="compositionally biased region" description="Acidic residues" evidence="1">
    <location>
        <begin position="19"/>
        <end position="44"/>
    </location>
</feature>
<name>A0ABS8VLS6_DATST</name>
<protein>
    <submittedName>
        <fullName evidence="2">Uncharacterized protein</fullName>
    </submittedName>
</protein>
<gene>
    <name evidence="2" type="ORF">HAX54_038156</name>
</gene>
<proteinExistence type="predicted"/>